<dbReference type="PANTHER" id="PTHR21240:SF28">
    <property type="entry name" value="ISO-OROTATE DECARBOXYLASE (EUROFUNG)"/>
    <property type="match status" value="1"/>
</dbReference>
<dbReference type="EMBL" id="VTOU01000001">
    <property type="protein sequence ID" value="TZG29400.1"/>
    <property type="molecule type" value="Genomic_DNA"/>
</dbReference>
<gene>
    <name evidence="3" type="ORF">FYJ91_04550</name>
</gene>
<sequence>MNRMLPFPVYDADNHFYEPEDAILRNLPAKWKGELQFVTVEGRKKLAIGGQISQYMPNPTFERVAAPGSHLDYYKGKNPEGKTIREMGGKPISPPDSFRYGKDRMGVLDEQGVHAAMFFPTLFSAIENRMSYNHDLLHDALHSLNIWTSEEWGFARDNRMFGVPIISLANMDRAVAELDWILKEGARTVCIRPSPVPGYRGSRSMGLPEFDAFWARINESKIFVSIHAADTDYNKLIEMWTGGGEWLPFEPSPLVECLRTIDRAISDTLAAIICDGVFDRFKDVRVVSVENGATWVPSLLQTLNYVHSKMPQKFKRHPVEAFHEHIFIAPFAEDNFLELAKHVDTSRILFGSDWPHPEGTATPLDFVDELEGLNMGQVEQIMSTNLKGLLEGARN</sequence>
<feature type="domain" description="Amidohydrolase-related" evidence="2">
    <location>
        <begin position="148"/>
        <end position="385"/>
    </location>
</feature>
<dbReference type="InterPro" id="IPR006680">
    <property type="entry name" value="Amidohydro-rel"/>
</dbReference>
<dbReference type="GO" id="GO:0016831">
    <property type="term" value="F:carboxy-lyase activity"/>
    <property type="evidence" value="ECO:0007669"/>
    <property type="project" value="InterPro"/>
</dbReference>
<keyword evidence="1" id="KW-0456">Lyase</keyword>
<name>A0A5D9CEI6_9SPHN</name>
<proteinExistence type="predicted"/>
<dbReference type="Proteomes" id="UP000322077">
    <property type="component" value="Unassembled WGS sequence"/>
</dbReference>
<dbReference type="Pfam" id="PF04909">
    <property type="entry name" value="Amidohydro_2"/>
    <property type="match status" value="1"/>
</dbReference>
<accession>A0A5D9CEI6</accession>
<evidence type="ECO:0000256" key="1">
    <source>
        <dbReference type="ARBA" id="ARBA00023239"/>
    </source>
</evidence>
<keyword evidence="4" id="KW-1185">Reference proteome</keyword>
<evidence type="ECO:0000259" key="2">
    <source>
        <dbReference type="Pfam" id="PF04909"/>
    </source>
</evidence>
<dbReference type="AlphaFoldDB" id="A0A5D9CEI6"/>
<evidence type="ECO:0000313" key="4">
    <source>
        <dbReference type="Proteomes" id="UP000322077"/>
    </source>
</evidence>
<organism evidence="3 4">
    <name type="scientific">Sphingomonas montanisoli</name>
    <dbReference type="NCBI Taxonomy" id="2606412"/>
    <lineage>
        <taxon>Bacteria</taxon>
        <taxon>Pseudomonadati</taxon>
        <taxon>Pseudomonadota</taxon>
        <taxon>Alphaproteobacteria</taxon>
        <taxon>Sphingomonadales</taxon>
        <taxon>Sphingomonadaceae</taxon>
        <taxon>Sphingomonas</taxon>
    </lineage>
</organism>
<keyword evidence="3" id="KW-0378">Hydrolase</keyword>
<dbReference type="SUPFAM" id="SSF51556">
    <property type="entry name" value="Metallo-dependent hydrolases"/>
    <property type="match status" value="1"/>
</dbReference>
<dbReference type="InterPro" id="IPR032466">
    <property type="entry name" value="Metal_Hydrolase"/>
</dbReference>
<dbReference type="GO" id="GO:0016787">
    <property type="term" value="F:hydrolase activity"/>
    <property type="evidence" value="ECO:0007669"/>
    <property type="project" value="UniProtKB-KW"/>
</dbReference>
<dbReference type="Gene3D" id="3.20.20.140">
    <property type="entry name" value="Metal-dependent hydrolases"/>
    <property type="match status" value="1"/>
</dbReference>
<dbReference type="GO" id="GO:0005737">
    <property type="term" value="C:cytoplasm"/>
    <property type="evidence" value="ECO:0007669"/>
    <property type="project" value="TreeGrafter"/>
</dbReference>
<comment type="caution">
    <text evidence="3">The sequence shown here is derived from an EMBL/GenBank/DDBJ whole genome shotgun (WGS) entry which is preliminary data.</text>
</comment>
<dbReference type="InterPro" id="IPR032465">
    <property type="entry name" value="ACMSD"/>
</dbReference>
<protein>
    <submittedName>
        <fullName evidence="3">Amidohydrolase family protein</fullName>
    </submittedName>
</protein>
<dbReference type="PANTHER" id="PTHR21240">
    <property type="entry name" value="2-AMINO-3-CARBOXYLMUCONATE-6-SEMIALDEHYDE DECARBOXYLASE"/>
    <property type="match status" value="1"/>
</dbReference>
<dbReference type="RefSeq" id="WP_149521058.1">
    <property type="nucleotide sequence ID" value="NZ_VTOU01000001.1"/>
</dbReference>
<dbReference type="GO" id="GO:0019748">
    <property type="term" value="P:secondary metabolic process"/>
    <property type="evidence" value="ECO:0007669"/>
    <property type="project" value="TreeGrafter"/>
</dbReference>
<reference evidence="3 4" key="1">
    <citation type="submission" date="2019-08" db="EMBL/GenBank/DDBJ databases">
        <authorList>
            <person name="Wang G."/>
            <person name="Xu Z."/>
        </authorList>
    </citation>
    <scope>NUCLEOTIDE SEQUENCE [LARGE SCALE GENOMIC DNA]</scope>
    <source>
        <strain evidence="3 4">ZX</strain>
    </source>
</reference>
<evidence type="ECO:0000313" key="3">
    <source>
        <dbReference type="EMBL" id="TZG29400.1"/>
    </source>
</evidence>